<dbReference type="EMBL" id="FNCP01000016">
    <property type="protein sequence ID" value="SDH63219.1"/>
    <property type="molecule type" value="Genomic_DNA"/>
</dbReference>
<protein>
    <submittedName>
        <fullName evidence="2">Uncharacterized protein</fullName>
    </submittedName>
</protein>
<keyword evidence="3" id="KW-1185">Reference proteome</keyword>
<organism evidence="2 3">
    <name type="scientific">Desulfosporosinus hippei DSM 8344</name>
    <dbReference type="NCBI Taxonomy" id="1121419"/>
    <lineage>
        <taxon>Bacteria</taxon>
        <taxon>Bacillati</taxon>
        <taxon>Bacillota</taxon>
        <taxon>Clostridia</taxon>
        <taxon>Eubacteriales</taxon>
        <taxon>Desulfitobacteriaceae</taxon>
        <taxon>Desulfosporosinus</taxon>
    </lineage>
</organism>
<keyword evidence="1" id="KW-0472">Membrane</keyword>
<dbReference type="Proteomes" id="UP000198656">
    <property type="component" value="Unassembled WGS sequence"/>
</dbReference>
<gene>
    <name evidence="2" type="ORF">SAMN05443529_11613</name>
</gene>
<reference evidence="3" key="1">
    <citation type="submission" date="2016-10" db="EMBL/GenBank/DDBJ databases">
        <authorList>
            <person name="Varghese N."/>
            <person name="Submissions S."/>
        </authorList>
    </citation>
    <scope>NUCLEOTIDE SEQUENCE [LARGE SCALE GENOMIC DNA]</scope>
    <source>
        <strain evidence="3">DSM 8344</strain>
    </source>
</reference>
<feature type="transmembrane region" description="Helical" evidence="1">
    <location>
        <begin position="12"/>
        <end position="33"/>
    </location>
</feature>
<evidence type="ECO:0000313" key="3">
    <source>
        <dbReference type="Proteomes" id="UP000198656"/>
    </source>
</evidence>
<proteinExistence type="predicted"/>
<keyword evidence="1" id="KW-1133">Transmembrane helix</keyword>
<accession>A0A1G8E0K5</accession>
<dbReference type="STRING" id="1121419.SAMN05443529_11613"/>
<sequence length="52" mass="5846">MNYMGPSIGLGIFSFFGLVIYLGFFALVVYLIISTIKDRKPGRGNRGLRFTK</sequence>
<evidence type="ECO:0000313" key="2">
    <source>
        <dbReference type="EMBL" id="SDH63219.1"/>
    </source>
</evidence>
<keyword evidence="1" id="KW-0812">Transmembrane</keyword>
<evidence type="ECO:0000256" key="1">
    <source>
        <dbReference type="SAM" id="Phobius"/>
    </source>
</evidence>
<name>A0A1G8E0K5_9FIRM</name>
<dbReference type="AlphaFoldDB" id="A0A1G8E0K5"/>